<keyword evidence="6 8" id="KW-1133">Transmembrane helix</keyword>
<dbReference type="Proteomes" id="UP000306509">
    <property type="component" value="Unassembled WGS sequence"/>
</dbReference>
<keyword evidence="10" id="KW-1185">Reference proteome</keyword>
<sequence>MEKKKHGKIIVGILVVLILQSLIYIYFGNQKVGFHIDEFYTYALSNGQERANDFIEDGRIYAGGSPFTEHYTTNKDNRFDYEMVWRNQAEDVHPPLYYFFIHTISSFLPGVFTKWIGLGVNIFFSLVVTILVYLVSKEFLKDKKAVFLSTVLFSVCPAVINSIMFLRMYILLNIWILAVVWLFLLYYDKKKLDKLFYVALLCITVLGTLTQYYFLIFLFFLCLYFGINLLIKKRWKDVVGYIFTLATAGIISIAVFPAMLNQIFGDGYRGEQSFENLAKGGDFFERLDKYLEIFKNSFFGNKFGIFAFIIIILAVIAILMNIKDLKKKTVVCFFKGKVMMVIFTVLAYTILVIKISPFQTPRYIFCIYPFIIIGLTGILFRSMITIFRGRANTIVLTIVSLICLLSFYSSYKQGMSYLFLEEENIIDIAKQHKDEPMICIYDGKQWKLMGSYFELSYNESIIYISKKNLKKLENIDITGFDKMQVYVSDSLNQDKMVNKILSKNKNFKTSTLLYKVSYGSVYELE</sequence>
<evidence type="ECO:0000256" key="5">
    <source>
        <dbReference type="ARBA" id="ARBA00022692"/>
    </source>
</evidence>
<dbReference type="GO" id="GO:0016763">
    <property type="term" value="F:pentosyltransferase activity"/>
    <property type="evidence" value="ECO:0007669"/>
    <property type="project" value="TreeGrafter"/>
</dbReference>
<feature type="transmembrane region" description="Helical" evidence="8">
    <location>
        <begin position="170"/>
        <end position="187"/>
    </location>
</feature>
<evidence type="ECO:0000256" key="6">
    <source>
        <dbReference type="ARBA" id="ARBA00022989"/>
    </source>
</evidence>
<feature type="transmembrane region" description="Helical" evidence="8">
    <location>
        <begin position="115"/>
        <end position="134"/>
    </location>
</feature>
<keyword evidence="5 8" id="KW-0812">Transmembrane</keyword>
<feature type="transmembrane region" description="Helical" evidence="8">
    <location>
        <begin position="362"/>
        <end position="380"/>
    </location>
</feature>
<protein>
    <submittedName>
        <fullName evidence="9">Putative membrane protein</fullName>
    </submittedName>
</protein>
<accession>A0A4V6HRR3</accession>
<keyword evidence="3" id="KW-0328">Glycosyltransferase</keyword>
<comment type="caution">
    <text evidence="9">The sequence shown here is derived from an EMBL/GenBank/DDBJ whole genome shotgun (WGS) entry which is preliminary data.</text>
</comment>
<keyword evidence="7 8" id="KW-0472">Membrane</keyword>
<dbReference type="AlphaFoldDB" id="A0A4V6HRR3"/>
<feature type="transmembrane region" description="Helical" evidence="8">
    <location>
        <begin position="238"/>
        <end position="260"/>
    </location>
</feature>
<keyword evidence="4" id="KW-0808">Transferase</keyword>
<reference evidence="9 10" key="1">
    <citation type="journal article" date="2019" name="Anaerobe">
        <title>Detection of Robinsoniella peoriensis in multiple bone samples of a trauma patient.</title>
        <authorList>
            <person name="Schrottner P."/>
            <person name="Hartwich K."/>
            <person name="Bunk B."/>
            <person name="Schober I."/>
            <person name="Helbig S."/>
            <person name="Rudolph W.W."/>
            <person name="Gunzer F."/>
        </authorList>
    </citation>
    <scope>NUCLEOTIDE SEQUENCE [LARGE SCALE GENOMIC DNA]</scope>
    <source>
        <strain evidence="9 10">DSM 106044</strain>
    </source>
</reference>
<feature type="transmembrane region" description="Helical" evidence="8">
    <location>
        <begin position="9"/>
        <end position="27"/>
    </location>
</feature>
<dbReference type="GO" id="GO:0005886">
    <property type="term" value="C:plasma membrane"/>
    <property type="evidence" value="ECO:0007669"/>
    <property type="project" value="UniProtKB-SubCell"/>
</dbReference>
<feature type="transmembrane region" description="Helical" evidence="8">
    <location>
        <begin position="215"/>
        <end position="231"/>
    </location>
</feature>
<feature type="transmembrane region" description="Helical" evidence="8">
    <location>
        <begin position="392"/>
        <end position="411"/>
    </location>
</feature>
<evidence type="ECO:0000256" key="7">
    <source>
        <dbReference type="ARBA" id="ARBA00023136"/>
    </source>
</evidence>
<evidence type="ECO:0000256" key="4">
    <source>
        <dbReference type="ARBA" id="ARBA00022679"/>
    </source>
</evidence>
<name>A0A4V6HRR3_9FIRM</name>
<proteinExistence type="predicted"/>
<evidence type="ECO:0000256" key="3">
    <source>
        <dbReference type="ARBA" id="ARBA00022676"/>
    </source>
</evidence>
<dbReference type="EMBL" id="QGQD01000060">
    <property type="protein sequence ID" value="TLD00008.1"/>
    <property type="molecule type" value="Genomic_DNA"/>
</dbReference>
<evidence type="ECO:0000313" key="9">
    <source>
        <dbReference type="EMBL" id="TLD00008.1"/>
    </source>
</evidence>
<feature type="transmembrane region" description="Helical" evidence="8">
    <location>
        <begin position="303"/>
        <end position="322"/>
    </location>
</feature>
<evidence type="ECO:0000313" key="10">
    <source>
        <dbReference type="Proteomes" id="UP000306509"/>
    </source>
</evidence>
<dbReference type="PANTHER" id="PTHR33908">
    <property type="entry name" value="MANNOSYLTRANSFERASE YKCB-RELATED"/>
    <property type="match status" value="1"/>
</dbReference>
<dbReference type="GO" id="GO:0009103">
    <property type="term" value="P:lipopolysaccharide biosynthetic process"/>
    <property type="evidence" value="ECO:0007669"/>
    <property type="project" value="UniProtKB-ARBA"/>
</dbReference>
<dbReference type="InterPro" id="IPR050297">
    <property type="entry name" value="LipidA_mod_glycosyltrf_83"/>
</dbReference>
<comment type="subcellular location">
    <subcellularLocation>
        <location evidence="1">Cell membrane</location>
        <topology evidence="1">Multi-pass membrane protein</topology>
    </subcellularLocation>
</comment>
<gene>
    <name evidence="9" type="ORF">DSM106044_03098</name>
</gene>
<evidence type="ECO:0000256" key="1">
    <source>
        <dbReference type="ARBA" id="ARBA00004651"/>
    </source>
</evidence>
<dbReference type="RefSeq" id="WP_138002837.1">
    <property type="nucleotide sequence ID" value="NZ_QGQD01000060.1"/>
</dbReference>
<evidence type="ECO:0000256" key="2">
    <source>
        <dbReference type="ARBA" id="ARBA00022475"/>
    </source>
</evidence>
<dbReference type="PANTHER" id="PTHR33908:SF11">
    <property type="entry name" value="MEMBRANE PROTEIN"/>
    <property type="match status" value="1"/>
</dbReference>
<keyword evidence="2" id="KW-1003">Cell membrane</keyword>
<organism evidence="9 10">
    <name type="scientific">Robinsoniella peoriensis</name>
    <dbReference type="NCBI Taxonomy" id="180332"/>
    <lineage>
        <taxon>Bacteria</taxon>
        <taxon>Bacillati</taxon>
        <taxon>Bacillota</taxon>
        <taxon>Clostridia</taxon>
        <taxon>Lachnospirales</taxon>
        <taxon>Lachnospiraceae</taxon>
        <taxon>Robinsoniella</taxon>
    </lineage>
</organism>
<evidence type="ECO:0000256" key="8">
    <source>
        <dbReference type="SAM" id="Phobius"/>
    </source>
</evidence>
<feature type="transmembrane region" description="Helical" evidence="8">
    <location>
        <begin position="334"/>
        <end position="356"/>
    </location>
</feature>